<keyword evidence="3" id="KW-1185">Reference proteome</keyword>
<evidence type="ECO:0000313" key="3">
    <source>
        <dbReference type="Proteomes" id="UP001273166"/>
    </source>
</evidence>
<organism evidence="2 3">
    <name type="scientific">Chaetomium strumarium</name>
    <dbReference type="NCBI Taxonomy" id="1170767"/>
    <lineage>
        <taxon>Eukaryota</taxon>
        <taxon>Fungi</taxon>
        <taxon>Dikarya</taxon>
        <taxon>Ascomycota</taxon>
        <taxon>Pezizomycotina</taxon>
        <taxon>Sordariomycetes</taxon>
        <taxon>Sordariomycetidae</taxon>
        <taxon>Sordariales</taxon>
        <taxon>Chaetomiaceae</taxon>
        <taxon>Chaetomium</taxon>
    </lineage>
</organism>
<reference evidence="2" key="2">
    <citation type="submission" date="2023-06" db="EMBL/GenBank/DDBJ databases">
        <authorList>
            <consortium name="Lawrence Berkeley National Laboratory"/>
            <person name="Mondo S.J."/>
            <person name="Hensen N."/>
            <person name="Bonometti L."/>
            <person name="Westerberg I."/>
            <person name="Brannstrom I.O."/>
            <person name="Guillou S."/>
            <person name="Cros-Aarteil S."/>
            <person name="Calhoun S."/>
            <person name="Haridas S."/>
            <person name="Kuo A."/>
            <person name="Pangilinan J."/>
            <person name="Riley R."/>
            <person name="Labutti K."/>
            <person name="Andreopoulos B."/>
            <person name="Lipzen A."/>
            <person name="Chen C."/>
            <person name="Yanf M."/>
            <person name="Daum C."/>
            <person name="Ng V."/>
            <person name="Clum A."/>
            <person name="Steindorff A."/>
            <person name="Ohm R."/>
            <person name="Martin F."/>
            <person name="Silar P."/>
            <person name="Natvig D."/>
            <person name="Lalanne C."/>
            <person name="Gautier V."/>
            <person name="Ament-Velasquez S.L."/>
            <person name="Kruys A."/>
            <person name="Hutchinson M.I."/>
            <person name="Powell A.J."/>
            <person name="Barry K."/>
            <person name="Miller A.N."/>
            <person name="Grigoriev I.V."/>
            <person name="Debuchy R."/>
            <person name="Gladieux P."/>
            <person name="Thoren M.H."/>
            <person name="Johannesson H."/>
        </authorList>
    </citation>
    <scope>NUCLEOTIDE SEQUENCE</scope>
    <source>
        <strain evidence="2">CBS 333.67</strain>
    </source>
</reference>
<name>A0AAJ0GRI2_9PEZI</name>
<dbReference type="EMBL" id="JAUDZG010000005">
    <property type="protein sequence ID" value="KAK3304814.1"/>
    <property type="molecule type" value="Genomic_DNA"/>
</dbReference>
<protein>
    <submittedName>
        <fullName evidence="2">Uncharacterized protein</fullName>
    </submittedName>
</protein>
<dbReference type="RefSeq" id="XP_062720594.1">
    <property type="nucleotide sequence ID" value="XM_062863217.1"/>
</dbReference>
<evidence type="ECO:0000256" key="1">
    <source>
        <dbReference type="SAM" id="MobiDB-lite"/>
    </source>
</evidence>
<proteinExistence type="predicted"/>
<accession>A0AAJ0GRI2</accession>
<dbReference type="GeneID" id="87882046"/>
<feature type="region of interest" description="Disordered" evidence="1">
    <location>
        <begin position="15"/>
        <end position="48"/>
    </location>
</feature>
<feature type="compositionally biased region" description="Basic and acidic residues" evidence="1">
    <location>
        <begin position="28"/>
        <end position="48"/>
    </location>
</feature>
<evidence type="ECO:0000313" key="2">
    <source>
        <dbReference type="EMBL" id="KAK3304814.1"/>
    </source>
</evidence>
<dbReference type="Proteomes" id="UP001273166">
    <property type="component" value="Unassembled WGS sequence"/>
</dbReference>
<comment type="caution">
    <text evidence="2">The sequence shown here is derived from an EMBL/GenBank/DDBJ whole genome shotgun (WGS) entry which is preliminary data.</text>
</comment>
<reference evidence="2" key="1">
    <citation type="journal article" date="2023" name="Mol. Phylogenet. Evol.">
        <title>Genome-scale phylogeny and comparative genomics of the fungal order Sordariales.</title>
        <authorList>
            <person name="Hensen N."/>
            <person name="Bonometti L."/>
            <person name="Westerberg I."/>
            <person name="Brannstrom I.O."/>
            <person name="Guillou S."/>
            <person name="Cros-Aarteil S."/>
            <person name="Calhoun S."/>
            <person name="Haridas S."/>
            <person name="Kuo A."/>
            <person name="Mondo S."/>
            <person name="Pangilinan J."/>
            <person name="Riley R."/>
            <person name="LaButti K."/>
            <person name="Andreopoulos B."/>
            <person name="Lipzen A."/>
            <person name="Chen C."/>
            <person name="Yan M."/>
            <person name="Daum C."/>
            <person name="Ng V."/>
            <person name="Clum A."/>
            <person name="Steindorff A."/>
            <person name="Ohm R.A."/>
            <person name="Martin F."/>
            <person name="Silar P."/>
            <person name="Natvig D.O."/>
            <person name="Lalanne C."/>
            <person name="Gautier V."/>
            <person name="Ament-Velasquez S.L."/>
            <person name="Kruys A."/>
            <person name="Hutchinson M.I."/>
            <person name="Powell A.J."/>
            <person name="Barry K."/>
            <person name="Miller A.N."/>
            <person name="Grigoriev I.V."/>
            <person name="Debuchy R."/>
            <person name="Gladieux P."/>
            <person name="Hiltunen Thoren M."/>
            <person name="Johannesson H."/>
        </authorList>
    </citation>
    <scope>NUCLEOTIDE SEQUENCE</scope>
    <source>
        <strain evidence="2">CBS 333.67</strain>
    </source>
</reference>
<sequence length="178" mass="20566">MISDRALPVLSVGGTLHPDAARASRKRAKDDLGDEHEVSRQRSTSRHKEVEEFGDLRSVCLQRKNREVQIREDGKRVQKPIKQRRKMKFCHECKSLWLRTMRFGFPGPSSRQAHASTVIVFGHPCVDGPKMLFLAPSRAILSCLQPFGCFSPLKPTFGFLSRYFEWHCERQTFSLHLW</sequence>
<dbReference type="AlphaFoldDB" id="A0AAJ0GRI2"/>
<gene>
    <name evidence="2" type="ORF">B0T15DRAFT_253466</name>
</gene>